<dbReference type="EMBL" id="AP024484">
    <property type="protein sequence ID" value="BCS84799.1"/>
    <property type="molecule type" value="Genomic_DNA"/>
</dbReference>
<dbReference type="InterPro" id="IPR004843">
    <property type="entry name" value="Calcineurin-like_PHP"/>
</dbReference>
<dbReference type="RefSeq" id="WP_207154994.1">
    <property type="nucleotide sequence ID" value="NZ_AP024484.1"/>
</dbReference>
<dbReference type="SUPFAM" id="SSF56300">
    <property type="entry name" value="Metallo-dependent phosphatases"/>
    <property type="match status" value="1"/>
</dbReference>
<feature type="signal peptide" evidence="6">
    <location>
        <begin position="1"/>
        <end position="22"/>
    </location>
</feature>
<organism evidence="8 9">
    <name type="scientific">Prevotella herbatica</name>
    <dbReference type="NCBI Taxonomy" id="2801997"/>
    <lineage>
        <taxon>Bacteria</taxon>
        <taxon>Pseudomonadati</taxon>
        <taxon>Bacteroidota</taxon>
        <taxon>Bacteroidia</taxon>
        <taxon>Bacteroidales</taxon>
        <taxon>Prevotellaceae</taxon>
        <taxon>Prevotella</taxon>
    </lineage>
</organism>
<dbReference type="Proteomes" id="UP001319045">
    <property type="component" value="Chromosome"/>
</dbReference>
<dbReference type="Pfam" id="PF00149">
    <property type="entry name" value="Metallophos"/>
    <property type="match status" value="1"/>
</dbReference>
<evidence type="ECO:0000256" key="4">
    <source>
        <dbReference type="ARBA" id="ARBA00023136"/>
    </source>
</evidence>
<evidence type="ECO:0000256" key="6">
    <source>
        <dbReference type="SAM" id="SignalP"/>
    </source>
</evidence>
<keyword evidence="4" id="KW-0472">Membrane</keyword>
<evidence type="ECO:0000256" key="1">
    <source>
        <dbReference type="ARBA" id="ARBA00022475"/>
    </source>
</evidence>
<keyword evidence="5" id="KW-0464">Manganese</keyword>
<keyword evidence="9" id="KW-1185">Reference proteome</keyword>
<protein>
    <recommendedName>
        <fullName evidence="7">Calcineurin-like phosphoesterase domain-containing protein</fullName>
    </recommendedName>
</protein>
<keyword evidence="6" id="KW-0732">Signal</keyword>
<dbReference type="PANTHER" id="PTHR34990">
    <property type="entry name" value="UDP-2,3-DIACYLGLUCOSAMINE HYDROLASE-RELATED"/>
    <property type="match status" value="1"/>
</dbReference>
<feature type="domain" description="Calcineurin-like phosphoesterase" evidence="7">
    <location>
        <begin position="46"/>
        <end position="281"/>
    </location>
</feature>
<keyword evidence="2" id="KW-0997">Cell inner membrane</keyword>
<gene>
    <name evidence="8" type="ORF">prwr041_06920</name>
</gene>
<evidence type="ECO:0000313" key="9">
    <source>
        <dbReference type="Proteomes" id="UP001319045"/>
    </source>
</evidence>
<dbReference type="InterPro" id="IPR029052">
    <property type="entry name" value="Metallo-depent_PP-like"/>
</dbReference>
<evidence type="ECO:0000256" key="3">
    <source>
        <dbReference type="ARBA" id="ARBA00022723"/>
    </source>
</evidence>
<reference evidence="8 9" key="1">
    <citation type="journal article" date="2022" name="Int. J. Syst. Evol. Microbiol.">
        <title>Prevotella herbatica sp. nov., a plant polysaccharide-decomposing anaerobic bacterium isolated from a methanogenic reactor.</title>
        <authorList>
            <person name="Uek A."/>
            <person name="Tonouchi A."/>
            <person name="Kaku N."/>
            <person name="Ueki K."/>
        </authorList>
    </citation>
    <scope>NUCLEOTIDE SEQUENCE [LARGE SCALE GENOMIC DNA]</scope>
    <source>
        <strain evidence="8 9">WR041</strain>
    </source>
</reference>
<accession>A0ABM7NWA1</accession>
<proteinExistence type="predicted"/>
<dbReference type="PROSITE" id="PS51257">
    <property type="entry name" value="PROKAR_LIPOPROTEIN"/>
    <property type="match status" value="1"/>
</dbReference>
<name>A0ABM7NWA1_9BACT</name>
<evidence type="ECO:0000313" key="8">
    <source>
        <dbReference type="EMBL" id="BCS84799.1"/>
    </source>
</evidence>
<keyword evidence="1" id="KW-1003">Cell membrane</keyword>
<dbReference type="Gene3D" id="3.60.21.10">
    <property type="match status" value="1"/>
</dbReference>
<keyword evidence="3" id="KW-0479">Metal-binding</keyword>
<dbReference type="InterPro" id="IPR043461">
    <property type="entry name" value="LpxH-like"/>
</dbReference>
<feature type="chain" id="PRO_5046295855" description="Calcineurin-like phosphoesterase domain-containing protein" evidence="6">
    <location>
        <begin position="23"/>
        <end position="461"/>
    </location>
</feature>
<evidence type="ECO:0000256" key="2">
    <source>
        <dbReference type="ARBA" id="ARBA00022519"/>
    </source>
</evidence>
<evidence type="ECO:0000256" key="5">
    <source>
        <dbReference type="ARBA" id="ARBA00023211"/>
    </source>
</evidence>
<sequence length="461" mass="52164">MKKVAFLFLLFALLFVSCSSDNDDVAKVVNPFDPASELADSVLRNKIVVISDLHLGNDLAYSENVKHLNRLNQFLNEVRASSTIKELVIAGDMFDEWYIPSRTNTYENKSQSDFILKTVASNKAIFDVLNGIINDKKIKVTYIPGNHDMGFTPASIDLAMPGVNQARDKDHNELGTYYPDNYPEIAIEHGHRYDFFSGLTPNGADPNANGTTFAPGYFFARIAANSFVNPIAIENRTRVPNVVLNDKNDPEQVSKYVYYKLWKQVLDSVIYVNDNFDDKIITTNVDHFTKTYSINDVLPYNDADGKIQMNMYNGLFTQAAWNARMVVNGARVATQIDSAIIGSLKTQYIDNQSDVQYFHCPGRQRVRVVVFGHTHIPKMTAYKNTIDSACVYANTGTWEDRKTRNKSDVIEQDSINMNFVVITPKKTNHKILNIKLYKYLYGAHSVLDSKDVYLSSNPIDY</sequence>
<evidence type="ECO:0000259" key="7">
    <source>
        <dbReference type="Pfam" id="PF00149"/>
    </source>
</evidence>